<dbReference type="Proteomes" id="UP000298484">
    <property type="component" value="Unassembled WGS sequence"/>
</dbReference>
<sequence length="309" mass="36410">MAQLIKLEDYISRYEWNIYRYPSQFIRMKQDHWKKLHDMWLNGEILHEAVQEEPPVSVFSRWKSFLTPGRSKMEPVPQDENYVPETETDLKHYFLDKLFPQQLKWASSTVTDVSFMAENYYENDRLKYYLQRFPDTYLLMYYPIFTIKKAPVDGEIILISPIGIDIIYMVEKTPGAVITAEGKRSWLIKERKERTEGESKMLSPILALKRTEQIVKSVLNQENIEFPIKKVVLSRTNDIVSHAEPYNTKLIGKHDYKDWLTEKRKLHSPLKNLQLKAAEGLLKNCQITAVKRPEWEDDDDHTFTDSGGS</sequence>
<proteinExistence type="predicted"/>
<evidence type="ECO:0000313" key="1">
    <source>
        <dbReference type="EMBL" id="TFJ92594.1"/>
    </source>
</evidence>
<organism evidence="1 2">
    <name type="scientific">Lentibacillus salicampi</name>
    <dbReference type="NCBI Taxonomy" id="175306"/>
    <lineage>
        <taxon>Bacteria</taxon>
        <taxon>Bacillati</taxon>
        <taxon>Bacillota</taxon>
        <taxon>Bacilli</taxon>
        <taxon>Bacillales</taxon>
        <taxon>Bacillaceae</taxon>
        <taxon>Lentibacillus</taxon>
    </lineage>
</organism>
<evidence type="ECO:0000313" key="2">
    <source>
        <dbReference type="Proteomes" id="UP000298484"/>
    </source>
</evidence>
<dbReference type="AlphaFoldDB" id="A0A4Y9ADX0"/>
<protein>
    <submittedName>
        <fullName evidence="1">NERD domain-containing protein</fullName>
    </submittedName>
</protein>
<reference evidence="1 2" key="1">
    <citation type="submission" date="2019-03" db="EMBL/GenBank/DDBJ databases">
        <title>Genome sequence of Lentibacillus salicampi ATCC BAA-719.</title>
        <authorList>
            <person name="Maclea K.S."/>
            <person name="Simoes Junior M."/>
        </authorList>
    </citation>
    <scope>NUCLEOTIDE SEQUENCE [LARGE SCALE GENOMIC DNA]</scope>
    <source>
        <strain evidence="1 2">ATCC BAA-719</strain>
    </source>
</reference>
<dbReference type="EMBL" id="SRHY01000019">
    <property type="protein sequence ID" value="TFJ92594.1"/>
    <property type="molecule type" value="Genomic_DNA"/>
</dbReference>
<accession>A0A4Y9ADX0</accession>
<comment type="caution">
    <text evidence="1">The sequence shown here is derived from an EMBL/GenBank/DDBJ whole genome shotgun (WGS) entry which is preliminary data.</text>
</comment>
<gene>
    <name evidence="1" type="ORF">E4U82_11690</name>
</gene>
<dbReference type="RefSeq" id="WP_135110367.1">
    <property type="nucleotide sequence ID" value="NZ_SRHY01000019.1"/>
</dbReference>
<dbReference type="OrthoDB" id="2433183at2"/>
<name>A0A4Y9ADX0_9BACI</name>
<keyword evidence="2" id="KW-1185">Reference proteome</keyword>